<keyword evidence="3" id="KW-0804">Transcription</keyword>
<feature type="domain" description="HTH araC/xylS-type" evidence="4">
    <location>
        <begin position="191"/>
        <end position="289"/>
    </location>
</feature>
<dbReference type="Gene3D" id="1.10.10.60">
    <property type="entry name" value="Homeodomain-like"/>
    <property type="match status" value="2"/>
</dbReference>
<keyword evidence="1" id="KW-0805">Transcription regulation</keyword>
<name>A0ABV9L0B0_9BACT</name>
<dbReference type="RefSeq" id="WP_379999662.1">
    <property type="nucleotide sequence ID" value="NZ_JBHSGN010000121.1"/>
</dbReference>
<evidence type="ECO:0000313" key="6">
    <source>
        <dbReference type="Proteomes" id="UP001596023"/>
    </source>
</evidence>
<dbReference type="InterPro" id="IPR009057">
    <property type="entry name" value="Homeodomain-like_sf"/>
</dbReference>
<dbReference type="PROSITE" id="PS01124">
    <property type="entry name" value="HTH_ARAC_FAMILY_2"/>
    <property type="match status" value="1"/>
</dbReference>
<dbReference type="InterPro" id="IPR020449">
    <property type="entry name" value="Tscrpt_reg_AraC-type_HTH"/>
</dbReference>
<dbReference type="Pfam" id="PF12833">
    <property type="entry name" value="HTH_18"/>
    <property type="match status" value="1"/>
</dbReference>
<dbReference type="CDD" id="cd06976">
    <property type="entry name" value="cupin_MtlR-like_N"/>
    <property type="match status" value="1"/>
</dbReference>
<protein>
    <submittedName>
        <fullName evidence="5">AraC family transcriptional regulator</fullName>
    </submittedName>
</protein>
<gene>
    <name evidence="5" type="ORF">ACFO6W_19830</name>
</gene>
<dbReference type="SMART" id="SM00342">
    <property type="entry name" value="HTH_ARAC"/>
    <property type="match status" value="1"/>
</dbReference>
<dbReference type="SUPFAM" id="SSF51182">
    <property type="entry name" value="RmlC-like cupins"/>
    <property type="match status" value="1"/>
</dbReference>
<dbReference type="Proteomes" id="UP001596023">
    <property type="component" value="Unassembled WGS sequence"/>
</dbReference>
<comment type="caution">
    <text evidence="5">The sequence shown here is derived from an EMBL/GenBank/DDBJ whole genome shotgun (WGS) entry which is preliminary data.</text>
</comment>
<reference evidence="6" key="1">
    <citation type="journal article" date="2019" name="Int. J. Syst. Evol. Microbiol.">
        <title>The Global Catalogue of Microorganisms (GCM) 10K type strain sequencing project: providing services to taxonomists for standard genome sequencing and annotation.</title>
        <authorList>
            <consortium name="The Broad Institute Genomics Platform"/>
            <consortium name="The Broad Institute Genome Sequencing Center for Infectious Disease"/>
            <person name="Wu L."/>
            <person name="Ma J."/>
        </authorList>
    </citation>
    <scope>NUCLEOTIDE SEQUENCE [LARGE SCALE GENOMIC DNA]</scope>
    <source>
        <strain evidence="6">CCUG 66188</strain>
    </source>
</reference>
<dbReference type="SUPFAM" id="SSF46689">
    <property type="entry name" value="Homeodomain-like"/>
    <property type="match status" value="2"/>
</dbReference>
<sequence>MKSTVKIMHEQLGFVSGSPVKIKWCDYDYFKYPWHFHSEYEIVYVIKSTGTRFVGNNIESFSDGDLVLYGSHLPHMYRNDEKYYDGNPELRVHAITIQFSKDFFDHAIRYYPEFQKIKGMLDMAKKGIYFEKRENDMIRKRIKRLLNMSGLERLLECVKILSLMSRTTYKRELSSDSIDPDPILVAESRITKVLSKLNRDYHKPIILSEISDVSGMNKSAFCRYFKEKTGKSMMLYINELRIKYACNLLLGGDMSISQICYECGYNNISNFNRHFKKITGFTPSEYIEEFKRDMRPVIIEE</sequence>
<dbReference type="InterPro" id="IPR018060">
    <property type="entry name" value="HTH_AraC"/>
</dbReference>
<dbReference type="InterPro" id="IPR014710">
    <property type="entry name" value="RmlC-like_jellyroll"/>
</dbReference>
<evidence type="ECO:0000313" key="5">
    <source>
        <dbReference type="EMBL" id="MFC4675942.1"/>
    </source>
</evidence>
<keyword evidence="6" id="KW-1185">Reference proteome</keyword>
<dbReference type="PRINTS" id="PR00032">
    <property type="entry name" value="HTHARAC"/>
</dbReference>
<dbReference type="InterPro" id="IPR011051">
    <property type="entry name" value="RmlC_Cupin_sf"/>
</dbReference>
<keyword evidence="2" id="KW-0238">DNA-binding</keyword>
<evidence type="ECO:0000256" key="1">
    <source>
        <dbReference type="ARBA" id="ARBA00023015"/>
    </source>
</evidence>
<dbReference type="Gene3D" id="2.60.120.10">
    <property type="entry name" value="Jelly Rolls"/>
    <property type="match status" value="1"/>
</dbReference>
<dbReference type="PANTHER" id="PTHR43280">
    <property type="entry name" value="ARAC-FAMILY TRANSCRIPTIONAL REGULATOR"/>
    <property type="match status" value="1"/>
</dbReference>
<dbReference type="PANTHER" id="PTHR43280:SF34">
    <property type="entry name" value="ARAC-FAMILY TRANSCRIPTIONAL REGULATOR"/>
    <property type="match status" value="1"/>
</dbReference>
<evidence type="ECO:0000256" key="2">
    <source>
        <dbReference type="ARBA" id="ARBA00023125"/>
    </source>
</evidence>
<dbReference type="InterPro" id="IPR018062">
    <property type="entry name" value="HTH_AraC-typ_CS"/>
</dbReference>
<dbReference type="EMBL" id="JBHSGN010000121">
    <property type="protein sequence ID" value="MFC4675942.1"/>
    <property type="molecule type" value="Genomic_DNA"/>
</dbReference>
<evidence type="ECO:0000259" key="4">
    <source>
        <dbReference type="PROSITE" id="PS01124"/>
    </source>
</evidence>
<accession>A0ABV9L0B0</accession>
<evidence type="ECO:0000256" key="3">
    <source>
        <dbReference type="ARBA" id="ARBA00023163"/>
    </source>
</evidence>
<dbReference type="PROSITE" id="PS00041">
    <property type="entry name" value="HTH_ARAC_FAMILY_1"/>
    <property type="match status" value="1"/>
</dbReference>
<organism evidence="5 6">
    <name type="scientific">Dysgonomonas termitidis</name>
    <dbReference type="NCBI Taxonomy" id="1516126"/>
    <lineage>
        <taxon>Bacteria</taxon>
        <taxon>Pseudomonadati</taxon>
        <taxon>Bacteroidota</taxon>
        <taxon>Bacteroidia</taxon>
        <taxon>Bacteroidales</taxon>
        <taxon>Dysgonomonadaceae</taxon>
        <taxon>Dysgonomonas</taxon>
    </lineage>
</organism>
<proteinExistence type="predicted"/>